<sequence>MKPDLSYPNLLNYLHPYLAKGRTESAAFLGWYLEHYYRLDRDEAIDLICDQRGDKGVDGIFVNDTEGVIDILQSKISQKQISSIGDTQLKGFLGTISQFTSIDNVDKLIASAGAADIVNLIKRLDIRNKVGTYKIRGVFLSNIDLDQNGIDFLDITPQITFVGKQQLTDSYISTKRKENTDEPFLFDIDGIETAQYIVNQDVKTIIAPLRSRELVKLEGIIDQSLFALNVRGSLGKTQVNKDIVKSIKDSSIHKMFPLFHNGITIICGQFSIENEKLKISNYYVVNGCQSLSSLFNNEKDITDELRILTKIIQISPTSEVSEMITRNSNNQNGVKARDFKSNSPVQIRIQNEFKTNYKDEFAFEIKRGEHNDNLPTISNEDSGLQIMAFDLKEPWGTHRKYQVFDDKYSEIFAKPAINSDKIVFLHIIIGIIENKLAQIDNELIRKYTITKYVMLYIVRLVLESSEIGKDMISNPQQYVRDIQVRKKFQKCISQIVDDIMIDFNADINDLGSDFDYRNNMRDVKWVTETSKKIFTSYIKLVSRGRIDSLEQEWNE</sequence>
<reference evidence="2 3" key="1">
    <citation type="submission" date="2020-08" db="EMBL/GenBank/DDBJ databases">
        <title>Genomic Encyclopedia of Type Strains, Phase IV (KMG-IV): sequencing the most valuable type-strain genomes for metagenomic binning, comparative biology and taxonomic classification.</title>
        <authorList>
            <person name="Goeker M."/>
        </authorList>
    </citation>
    <scope>NUCLEOTIDE SEQUENCE [LARGE SCALE GENOMIC DNA]</scope>
    <source>
        <strain evidence="2 3">DSM 27939</strain>
    </source>
</reference>
<evidence type="ECO:0000259" key="1">
    <source>
        <dbReference type="Pfam" id="PF10592"/>
    </source>
</evidence>
<gene>
    <name evidence="2" type="ORF">HNQ08_005577</name>
</gene>
<protein>
    <recommendedName>
        <fullName evidence="1">Abortive phage infection protein C-terminal domain-containing protein</fullName>
    </recommendedName>
</protein>
<feature type="domain" description="Abortive phage infection protein C-terminal" evidence="1">
    <location>
        <begin position="226"/>
        <end position="495"/>
    </location>
</feature>
<proteinExistence type="predicted"/>
<dbReference type="Pfam" id="PF10592">
    <property type="entry name" value="AIPR"/>
    <property type="match status" value="1"/>
</dbReference>
<dbReference type="AlphaFoldDB" id="A0A7W8NJ32"/>
<evidence type="ECO:0000313" key="3">
    <source>
        <dbReference type="Proteomes" id="UP000552709"/>
    </source>
</evidence>
<comment type="caution">
    <text evidence="2">The sequence shown here is derived from an EMBL/GenBank/DDBJ whole genome shotgun (WGS) entry which is preliminary data.</text>
</comment>
<dbReference type="EMBL" id="JACHFL010000044">
    <property type="protein sequence ID" value="MBB5366448.1"/>
    <property type="molecule type" value="Genomic_DNA"/>
</dbReference>
<dbReference type="InterPro" id="IPR018891">
    <property type="entry name" value="AIPR_C"/>
</dbReference>
<keyword evidence="3" id="KW-1185">Reference proteome</keyword>
<dbReference type="Proteomes" id="UP000552709">
    <property type="component" value="Unassembled WGS sequence"/>
</dbReference>
<accession>A0A7W8NJ32</accession>
<evidence type="ECO:0000313" key="2">
    <source>
        <dbReference type="EMBL" id="MBB5366448.1"/>
    </source>
</evidence>
<name>A0A7W8NJ32_9DEIO</name>
<organism evidence="2 3">
    <name type="scientific">Deinococcus humi</name>
    <dbReference type="NCBI Taxonomy" id="662880"/>
    <lineage>
        <taxon>Bacteria</taxon>
        <taxon>Thermotogati</taxon>
        <taxon>Deinococcota</taxon>
        <taxon>Deinococci</taxon>
        <taxon>Deinococcales</taxon>
        <taxon>Deinococcaceae</taxon>
        <taxon>Deinococcus</taxon>
    </lineage>
</organism>
<dbReference type="RefSeq" id="WP_184138478.1">
    <property type="nucleotide sequence ID" value="NZ_JACHFL010000044.1"/>
</dbReference>